<organism evidence="8 9">
    <name type="scientific">Pseudolactococcus insecticola</name>
    <dbReference type="NCBI Taxonomy" id="2709158"/>
    <lineage>
        <taxon>Bacteria</taxon>
        <taxon>Bacillati</taxon>
        <taxon>Bacillota</taxon>
        <taxon>Bacilli</taxon>
        <taxon>Lactobacillales</taxon>
        <taxon>Streptococcaceae</taxon>
        <taxon>Pseudolactococcus</taxon>
    </lineage>
</organism>
<dbReference type="InterPro" id="IPR042092">
    <property type="entry name" value="PsdUridine_s_RsuA/RluB/E/F_cat"/>
</dbReference>
<dbReference type="GO" id="GO:0000455">
    <property type="term" value="P:enzyme-directed rRNA pseudouridine synthesis"/>
    <property type="evidence" value="ECO:0007669"/>
    <property type="project" value="UniProtKB-ARBA"/>
</dbReference>
<evidence type="ECO:0000256" key="3">
    <source>
        <dbReference type="ARBA" id="ARBA00023235"/>
    </source>
</evidence>
<dbReference type="EMBL" id="BLLH01000004">
    <property type="protein sequence ID" value="GFH40634.1"/>
    <property type="molecule type" value="Genomic_DNA"/>
</dbReference>
<evidence type="ECO:0000259" key="6">
    <source>
        <dbReference type="Pfam" id="PF00849"/>
    </source>
</evidence>
<evidence type="ECO:0000256" key="2">
    <source>
        <dbReference type="ARBA" id="ARBA00022884"/>
    </source>
</evidence>
<protein>
    <recommendedName>
        <fullName evidence="5">Pseudouridine synthase</fullName>
        <ecNumber evidence="5">5.4.99.-</ecNumber>
    </recommendedName>
</protein>
<reference evidence="8 9" key="1">
    <citation type="submission" date="2020-02" db="EMBL/GenBank/DDBJ databases">
        <title>Draft genome sequence of Lactococcus sp. Hs20B0-1.</title>
        <authorList>
            <person name="Noda S."/>
            <person name="Yuki M."/>
            <person name="Ohkuma M."/>
        </authorList>
    </citation>
    <scope>NUCLEOTIDE SEQUENCE [LARGE SCALE GENOMIC DNA]</scope>
    <source>
        <strain evidence="8 9">Hs20B0-1</strain>
    </source>
</reference>
<keyword evidence="2 4" id="KW-0694">RNA-binding</keyword>
<feature type="domain" description="RNA-binding S4" evidence="7">
    <location>
        <begin position="1"/>
        <end position="42"/>
    </location>
</feature>
<dbReference type="InterPro" id="IPR002942">
    <property type="entry name" value="S4_RNA-bd"/>
</dbReference>
<dbReference type="PANTHER" id="PTHR47683:SF4">
    <property type="entry name" value="PSEUDOURIDINE SYNTHASE"/>
    <property type="match status" value="1"/>
</dbReference>
<evidence type="ECO:0000313" key="8">
    <source>
        <dbReference type="EMBL" id="GFH40634.1"/>
    </source>
</evidence>
<dbReference type="Gene3D" id="3.10.290.10">
    <property type="entry name" value="RNA-binding S4 domain"/>
    <property type="match status" value="1"/>
</dbReference>
<dbReference type="AlphaFoldDB" id="A0A6A0B8B6"/>
<dbReference type="InterPro" id="IPR000748">
    <property type="entry name" value="PsdUridine_synth_RsuA/RluB/E/F"/>
</dbReference>
<dbReference type="GO" id="GO:0120159">
    <property type="term" value="F:rRNA pseudouridine synthase activity"/>
    <property type="evidence" value="ECO:0007669"/>
    <property type="project" value="UniProtKB-ARBA"/>
</dbReference>
<dbReference type="NCBIfam" id="TIGR00093">
    <property type="entry name" value="pseudouridine synthase"/>
    <property type="match status" value="1"/>
</dbReference>
<dbReference type="EC" id="5.4.99.-" evidence="5"/>
<dbReference type="Pfam" id="PF01479">
    <property type="entry name" value="S4"/>
    <property type="match status" value="1"/>
</dbReference>
<proteinExistence type="inferred from homology"/>
<evidence type="ECO:0000256" key="5">
    <source>
        <dbReference type="RuleBase" id="RU003887"/>
    </source>
</evidence>
<dbReference type="GO" id="GO:0003723">
    <property type="term" value="F:RNA binding"/>
    <property type="evidence" value="ECO:0007669"/>
    <property type="project" value="UniProtKB-KW"/>
</dbReference>
<keyword evidence="3 5" id="KW-0413">Isomerase</keyword>
<comment type="caution">
    <text evidence="8">The sequence shown here is derived from an EMBL/GenBank/DDBJ whole genome shotgun (WGS) entry which is preliminary data.</text>
</comment>
<dbReference type="Gene3D" id="3.30.70.580">
    <property type="entry name" value="Pseudouridine synthase I, catalytic domain, N-terminal subdomain"/>
    <property type="match status" value="1"/>
</dbReference>
<feature type="domain" description="Pseudouridine synthase RsuA/RluA-like" evidence="6">
    <location>
        <begin position="62"/>
        <end position="191"/>
    </location>
</feature>
<dbReference type="InterPro" id="IPR006145">
    <property type="entry name" value="PsdUridine_synth_RsuA/RluA"/>
</dbReference>
<dbReference type="CDD" id="cd00165">
    <property type="entry name" value="S4"/>
    <property type="match status" value="1"/>
</dbReference>
<dbReference type="PANTHER" id="PTHR47683">
    <property type="entry name" value="PSEUDOURIDINE SYNTHASE FAMILY PROTEIN-RELATED"/>
    <property type="match status" value="1"/>
</dbReference>
<dbReference type="InterPro" id="IPR020103">
    <property type="entry name" value="PsdUridine_synth_cat_dom_sf"/>
</dbReference>
<dbReference type="PROSITE" id="PS50889">
    <property type="entry name" value="S4"/>
    <property type="match status" value="1"/>
</dbReference>
<dbReference type="InterPro" id="IPR050343">
    <property type="entry name" value="RsuA_PseudoU_synthase"/>
</dbReference>
<sequence>MRIDEILVTYGALEKSDVKKYLRADRVTVDGKVVRALNFQLDAAVNQLTLDGKTITFPPHRYLMLNKPVRILSANKDAHLKTVLDLLPDSVDKKGLAIIGRLDFLSEGLLLLTDNGKLARNLTKPEAHVTKVYEVETKESLSADDVTAFKQGLVIDGNVALAPSELVILSEHRARVTIIEGKNRQIRKMFLSTGKLVARLTRQKIGPIELDETLSAGQYRNLTSSEIRSLAPFFN</sequence>
<evidence type="ECO:0000313" key="9">
    <source>
        <dbReference type="Proteomes" id="UP000475928"/>
    </source>
</evidence>
<gene>
    <name evidence="8" type="ORF">Hs20B_10320</name>
</gene>
<dbReference type="PROSITE" id="PS01149">
    <property type="entry name" value="PSI_RSU"/>
    <property type="match status" value="1"/>
</dbReference>
<dbReference type="Pfam" id="PF00849">
    <property type="entry name" value="PseudoU_synth_2"/>
    <property type="match status" value="1"/>
</dbReference>
<evidence type="ECO:0000259" key="7">
    <source>
        <dbReference type="Pfam" id="PF01479"/>
    </source>
</evidence>
<dbReference type="SUPFAM" id="SSF55120">
    <property type="entry name" value="Pseudouridine synthase"/>
    <property type="match status" value="1"/>
</dbReference>
<evidence type="ECO:0000256" key="4">
    <source>
        <dbReference type="PROSITE-ProRule" id="PRU00182"/>
    </source>
</evidence>
<keyword evidence="9" id="KW-1185">Reference proteome</keyword>
<accession>A0A6A0B8B6</accession>
<dbReference type="InterPro" id="IPR018496">
    <property type="entry name" value="PsdUridine_synth_RsuA/RluB_CS"/>
</dbReference>
<dbReference type="SUPFAM" id="SSF55174">
    <property type="entry name" value="Alpha-L RNA-binding motif"/>
    <property type="match status" value="1"/>
</dbReference>
<dbReference type="Proteomes" id="UP000475928">
    <property type="component" value="Unassembled WGS sequence"/>
</dbReference>
<dbReference type="Gene3D" id="3.30.70.1560">
    <property type="entry name" value="Alpha-L RNA-binding motif"/>
    <property type="match status" value="1"/>
</dbReference>
<evidence type="ECO:0000256" key="1">
    <source>
        <dbReference type="ARBA" id="ARBA00008348"/>
    </source>
</evidence>
<dbReference type="InterPro" id="IPR036986">
    <property type="entry name" value="S4_RNA-bd_sf"/>
</dbReference>
<name>A0A6A0B8B6_9LACT</name>
<comment type="similarity">
    <text evidence="1 5">Belongs to the pseudouridine synthase RsuA family.</text>
</comment>
<dbReference type="InterPro" id="IPR020094">
    <property type="entry name" value="TruA/RsuA/RluB/E/F_N"/>
</dbReference>
<dbReference type="RefSeq" id="WP_172356319.1">
    <property type="nucleotide sequence ID" value="NZ_BLLH01000004.1"/>
</dbReference>